<proteinExistence type="inferred from homology"/>
<dbReference type="InterPro" id="IPR036860">
    <property type="entry name" value="SH2_dom_sf"/>
</dbReference>
<evidence type="ECO:0000256" key="5">
    <source>
        <dbReference type="ARBA" id="ARBA00023137"/>
    </source>
</evidence>
<evidence type="ECO:0000256" key="2">
    <source>
        <dbReference type="ARBA" id="ARBA00022741"/>
    </source>
</evidence>
<dbReference type="SMART" id="SM00252">
    <property type="entry name" value="SH2"/>
    <property type="match status" value="1"/>
</dbReference>
<dbReference type="InterPro" id="IPR020635">
    <property type="entry name" value="Tyr_kinase_cat_dom"/>
</dbReference>
<feature type="compositionally biased region" description="Basic and acidic residues" evidence="10">
    <location>
        <begin position="499"/>
        <end position="526"/>
    </location>
</feature>
<protein>
    <recommendedName>
        <fullName evidence="9">Tyrosine-protein kinase</fullName>
        <ecNumber evidence="9">2.7.10.2</ecNumber>
    </recommendedName>
</protein>
<feature type="binding site" evidence="8">
    <location>
        <position position="166"/>
    </location>
    <ligand>
        <name>ATP</name>
        <dbReference type="ChEBI" id="CHEBI:30616"/>
    </ligand>
</feature>
<keyword evidence="5 9" id="KW-0829">Tyrosine-protein kinase</keyword>
<dbReference type="SMART" id="SM00219">
    <property type="entry name" value="TyrKc"/>
    <property type="match status" value="1"/>
</dbReference>
<dbReference type="AlphaFoldDB" id="A0A9P1MSA5"/>
<dbReference type="Gene3D" id="3.30.505.10">
    <property type="entry name" value="SH2 domain"/>
    <property type="match status" value="1"/>
</dbReference>
<evidence type="ECO:0000256" key="10">
    <source>
        <dbReference type="SAM" id="MobiDB-lite"/>
    </source>
</evidence>
<feature type="compositionally biased region" description="Polar residues" evidence="10">
    <location>
        <begin position="425"/>
        <end position="455"/>
    </location>
</feature>
<feature type="domain" description="SH2" evidence="11">
    <location>
        <begin position="16"/>
        <end position="122"/>
    </location>
</feature>
<dbReference type="PROSITE" id="PS50001">
    <property type="entry name" value="SH2"/>
    <property type="match status" value="1"/>
</dbReference>
<dbReference type="CDD" id="cd10361">
    <property type="entry name" value="SH2_Fps_family"/>
    <property type="match status" value="1"/>
</dbReference>
<gene>
    <name evidence="13" type="ORF">CAMP_LOCUS491</name>
</gene>
<dbReference type="PRINTS" id="PR00109">
    <property type="entry name" value="TYRKINASE"/>
</dbReference>
<dbReference type="InterPro" id="IPR035849">
    <property type="entry name" value="Fes/Fps/Fer_SH2"/>
</dbReference>
<evidence type="ECO:0000256" key="9">
    <source>
        <dbReference type="RuleBase" id="RU362096"/>
    </source>
</evidence>
<evidence type="ECO:0000256" key="4">
    <source>
        <dbReference type="ARBA" id="ARBA00022840"/>
    </source>
</evidence>
<name>A0A9P1MSA5_9PELO</name>
<dbReference type="InterPro" id="IPR050198">
    <property type="entry name" value="Non-receptor_tyrosine_kinases"/>
</dbReference>
<evidence type="ECO:0000313" key="13">
    <source>
        <dbReference type="EMBL" id="CAI5437854.1"/>
    </source>
</evidence>
<evidence type="ECO:0000256" key="3">
    <source>
        <dbReference type="ARBA" id="ARBA00022777"/>
    </source>
</evidence>
<keyword evidence="4 8" id="KW-0067">ATP-binding</keyword>
<dbReference type="PANTHER" id="PTHR24418">
    <property type="entry name" value="TYROSINE-PROTEIN KINASE"/>
    <property type="match status" value="1"/>
</dbReference>
<dbReference type="EC" id="2.7.10.2" evidence="9"/>
<feature type="compositionally biased region" description="Basic residues" evidence="10">
    <location>
        <begin position="471"/>
        <end position="482"/>
    </location>
</feature>
<dbReference type="FunFam" id="1.10.510.10:FF:001672">
    <property type="entry name" value="Tyrosine-protein kinase"/>
    <property type="match status" value="1"/>
</dbReference>
<evidence type="ECO:0000259" key="11">
    <source>
        <dbReference type="PROSITE" id="PS50001"/>
    </source>
</evidence>
<accession>A0A9P1MSA5</accession>
<dbReference type="Gene3D" id="1.10.510.10">
    <property type="entry name" value="Transferase(Phosphotransferase) domain 1"/>
    <property type="match status" value="1"/>
</dbReference>
<dbReference type="InterPro" id="IPR001245">
    <property type="entry name" value="Ser-Thr/Tyr_kinase_cat_dom"/>
</dbReference>
<dbReference type="InterPro" id="IPR017441">
    <property type="entry name" value="Protein_kinase_ATP_BS"/>
</dbReference>
<dbReference type="PROSITE" id="PS00109">
    <property type="entry name" value="PROTEIN_KINASE_TYR"/>
    <property type="match status" value="1"/>
</dbReference>
<dbReference type="InterPro" id="IPR008266">
    <property type="entry name" value="Tyr_kinase_AS"/>
</dbReference>
<dbReference type="SUPFAM" id="SSF56112">
    <property type="entry name" value="Protein kinase-like (PK-like)"/>
    <property type="match status" value="1"/>
</dbReference>
<keyword evidence="7" id="KW-0727">SH2 domain</keyword>
<evidence type="ECO:0000313" key="14">
    <source>
        <dbReference type="Proteomes" id="UP001152747"/>
    </source>
</evidence>
<comment type="similarity">
    <text evidence="9">Belongs to the protein kinase superfamily. Tyr protein kinase family.</text>
</comment>
<evidence type="ECO:0000256" key="1">
    <source>
        <dbReference type="ARBA" id="ARBA00022679"/>
    </source>
</evidence>
<keyword evidence="2 8" id="KW-0547">Nucleotide-binding</keyword>
<evidence type="ECO:0000256" key="6">
    <source>
        <dbReference type="ARBA" id="ARBA00051245"/>
    </source>
</evidence>
<keyword evidence="14" id="KW-1185">Reference proteome</keyword>
<dbReference type="CDD" id="cd00192">
    <property type="entry name" value="PTKc"/>
    <property type="match status" value="1"/>
</dbReference>
<dbReference type="SUPFAM" id="SSF55550">
    <property type="entry name" value="SH2 domain"/>
    <property type="match status" value="1"/>
</dbReference>
<dbReference type="InterPro" id="IPR011009">
    <property type="entry name" value="Kinase-like_dom_sf"/>
</dbReference>
<dbReference type="InterPro" id="IPR000719">
    <property type="entry name" value="Prot_kinase_dom"/>
</dbReference>
<dbReference type="OrthoDB" id="3256376at2759"/>
<evidence type="ECO:0000256" key="7">
    <source>
        <dbReference type="PROSITE-ProRule" id="PRU00191"/>
    </source>
</evidence>
<comment type="catalytic activity">
    <reaction evidence="6 9">
        <text>L-tyrosyl-[protein] + ATP = O-phospho-L-tyrosyl-[protein] + ADP + H(+)</text>
        <dbReference type="Rhea" id="RHEA:10596"/>
        <dbReference type="Rhea" id="RHEA-COMP:10136"/>
        <dbReference type="Rhea" id="RHEA-COMP:20101"/>
        <dbReference type="ChEBI" id="CHEBI:15378"/>
        <dbReference type="ChEBI" id="CHEBI:30616"/>
        <dbReference type="ChEBI" id="CHEBI:46858"/>
        <dbReference type="ChEBI" id="CHEBI:61978"/>
        <dbReference type="ChEBI" id="CHEBI:456216"/>
        <dbReference type="EC" id="2.7.10.2"/>
    </reaction>
</comment>
<dbReference type="Gene3D" id="3.30.200.20">
    <property type="entry name" value="Phosphorylase Kinase, domain 1"/>
    <property type="match status" value="1"/>
</dbReference>
<dbReference type="PROSITE" id="PS50011">
    <property type="entry name" value="PROTEIN_KINASE_DOM"/>
    <property type="match status" value="1"/>
</dbReference>
<dbReference type="Pfam" id="PF00017">
    <property type="entry name" value="SH2"/>
    <property type="match status" value="1"/>
</dbReference>
<dbReference type="Proteomes" id="UP001152747">
    <property type="component" value="Unassembled WGS sequence"/>
</dbReference>
<organism evidence="13 14">
    <name type="scientific">Caenorhabditis angaria</name>
    <dbReference type="NCBI Taxonomy" id="860376"/>
    <lineage>
        <taxon>Eukaryota</taxon>
        <taxon>Metazoa</taxon>
        <taxon>Ecdysozoa</taxon>
        <taxon>Nematoda</taxon>
        <taxon>Chromadorea</taxon>
        <taxon>Rhabditida</taxon>
        <taxon>Rhabditina</taxon>
        <taxon>Rhabditomorpha</taxon>
        <taxon>Rhabditoidea</taxon>
        <taxon>Rhabditidae</taxon>
        <taxon>Peloderinae</taxon>
        <taxon>Caenorhabditis</taxon>
    </lineage>
</organism>
<feature type="domain" description="Protein kinase" evidence="12">
    <location>
        <begin position="134"/>
        <end position="392"/>
    </location>
</feature>
<dbReference type="Pfam" id="PF07714">
    <property type="entry name" value="PK_Tyr_Ser-Thr"/>
    <property type="match status" value="1"/>
</dbReference>
<evidence type="ECO:0000259" key="12">
    <source>
        <dbReference type="PROSITE" id="PS50011"/>
    </source>
</evidence>
<dbReference type="GO" id="GO:0004715">
    <property type="term" value="F:non-membrane spanning protein tyrosine kinase activity"/>
    <property type="evidence" value="ECO:0007669"/>
    <property type="project" value="UniProtKB-EC"/>
</dbReference>
<dbReference type="EMBL" id="CANHGI010000001">
    <property type="protein sequence ID" value="CAI5437854.1"/>
    <property type="molecule type" value="Genomic_DNA"/>
</dbReference>
<evidence type="ECO:0000256" key="8">
    <source>
        <dbReference type="PROSITE-ProRule" id="PRU10141"/>
    </source>
</evidence>
<feature type="region of interest" description="Disordered" evidence="10">
    <location>
        <begin position="403"/>
        <end position="526"/>
    </location>
</feature>
<dbReference type="GO" id="GO:0005524">
    <property type="term" value="F:ATP binding"/>
    <property type="evidence" value="ECO:0007669"/>
    <property type="project" value="UniProtKB-UniRule"/>
</dbReference>
<keyword evidence="1 9" id="KW-0808">Transferase</keyword>
<reference evidence="13" key="1">
    <citation type="submission" date="2022-11" db="EMBL/GenBank/DDBJ databases">
        <authorList>
            <person name="Kikuchi T."/>
        </authorList>
    </citation>
    <scope>NUCLEOTIDE SEQUENCE</scope>
    <source>
        <strain evidence="13">PS1010</strain>
    </source>
</reference>
<keyword evidence="3 9" id="KW-0418">Kinase</keyword>
<dbReference type="PROSITE" id="PS00107">
    <property type="entry name" value="PROTEIN_KINASE_ATP"/>
    <property type="match status" value="1"/>
</dbReference>
<dbReference type="InterPro" id="IPR000980">
    <property type="entry name" value="SH2"/>
</dbReference>
<sequence length="526" mass="60072">MTEKDRHTKWLEQQNFYHGFLPREDLLYVLKKSGDYILRTTDRPGPKGVRQRDLILSVIWTDNNAPLASTDIRNFIVKRNPAGKFCIDTDDRFDTIQSLLNFYEKYPIKMKTKVKIRLMRPIPLLSWEFRNKEVVLLKKVGQGAYGEVYKGKVKKRNGKTFEAAIKTMKADIDANDERMKEVMAEARLMRCLNHPNIVRIRGIAVTEAPFYIIIDFIDGGGLDSYLKKNKNVSIDVKNKMAVSAAWGIEFIHSQSIIHRDIAARNCLFDKTNYVKLSDFGLSRKGTQYKMKTARRMPTKWLAPESLRTFTFYPASDVFTYGLLLYEIYTVKEPYDNIGGAEAKKRTLTGEYPNFEAEAPPELYSIVREMVYVDDHEKRAPMSKIVKSLEEWLQVELVLDKDENAVEDEKPPANVDLVSGNEETKTVGTPVSGEGSTPPTPNQNDENQVEEVTNANDEVEPTKQPDVGSNKEKKKGSCRKQTKLRASSSSKKLVGKKRSKDIEKLLIGPETKKEATVDKTESVYRDD</sequence>
<comment type="caution">
    <text evidence="13">The sequence shown here is derived from an EMBL/GenBank/DDBJ whole genome shotgun (WGS) entry which is preliminary data.</text>
</comment>